<evidence type="ECO:0000256" key="1">
    <source>
        <dbReference type="ARBA" id="ARBA00023002"/>
    </source>
</evidence>
<reference evidence="3" key="1">
    <citation type="submission" date="2022-12" db="EMBL/GenBank/DDBJ databases">
        <title>Marinomonas 15G1-11 sp. nov, isolated from marine algae.</title>
        <authorList>
            <person name="Butt M."/>
            <person name="Choi D.G."/>
            <person name="Kim J.M."/>
            <person name="Lee J.K."/>
            <person name="Baek J.H."/>
            <person name="Jeon C.O."/>
        </authorList>
    </citation>
    <scope>NUCLEOTIDE SEQUENCE</scope>
    <source>
        <strain evidence="3">15G1-11</strain>
    </source>
</reference>
<accession>A0ABT4JUN1</accession>
<dbReference type="Proteomes" id="UP001149719">
    <property type="component" value="Unassembled WGS sequence"/>
</dbReference>
<dbReference type="RefSeq" id="WP_269124310.1">
    <property type="nucleotide sequence ID" value="NZ_JAPUBN010000013.1"/>
</dbReference>
<dbReference type="SUPFAM" id="SSF51905">
    <property type="entry name" value="FAD/NAD(P)-binding domain"/>
    <property type="match status" value="1"/>
</dbReference>
<sequence length="115" mass="12974">MINVYVIGAGIVGVSCALNLLEKGFKVTLIDKENSVKETSFGNAGVITRSSAYLINNKNLIPNLKKYIFNKNPAVKLNHLYLIKNINWSSQFLYQSLEKNQKETLAILIQLFECH</sequence>
<gene>
    <name evidence="3" type="ORF">O1D97_07425</name>
</gene>
<keyword evidence="4" id="KW-1185">Reference proteome</keyword>
<dbReference type="Gene3D" id="3.50.50.60">
    <property type="entry name" value="FAD/NAD(P)-binding domain"/>
    <property type="match status" value="1"/>
</dbReference>
<name>A0ABT4JUN1_9GAMM</name>
<evidence type="ECO:0000313" key="3">
    <source>
        <dbReference type="EMBL" id="MCZ2721488.1"/>
    </source>
</evidence>
<feature type="domain" description="FAD dependent oxidoreductase" evidence="2">
    <location>
        <begin position="4"/>
        <end position="73"/>
    </location>
</feature>
<comment type="caution">
    <text evidence="3">The sequence shown here is derived from an EMBL/GenBank/DDBJ whole genome shotgun (WGS) entry which is preliminary data.</text>
</comment>
<dbReference type="Pfam" id="PF01266">
    <property type="entry name" value="DAO"/>
    <property type="match status" value="1"/>
</dbReference>
<dbReference type="EMBL" id="JAPUBN010000013">
    <property type="protein sequence ID" value="MCZ2721488.1"/>
    <property type="molecule type" value="Genomic_DNA"/>
</dbReference>
<dbReference type="InterPro" id="IPR006076">
    <property type="entry name" value="FAD-dep_OxRdtase"/>
</dbReference>
<evidence type="ECO:0000259" key="2">
    <source>
        <dbReference type="Pfam" id="PF01266"/>
    </source>
</evidence>
<evidence type="ECO:0000313" key="4">
    <source>
        <dbReference type="Proteomes" id="UP001149719"/>
    </source>
</evidence>
<organism evidence="3 4">
    <name type="scientific">Marinomonas phaeophyticola</name>
    <dbReference type="NCBI Taxonomy" id="3004091"/>
    <lineage>
        <taxon>Bacteria</taxon>
        <taxon>Pseudomonadati</taxon>
        <taxon>Pseudomonadota</taxon>
        <taxon>Gammaproteobacteria</taxon>
        <taxon>Oceanospirillales</taxon>
        <taxon>Oceanospirillaceae</taxon>
        <taxon>Marinomonas</taxon>
    </lineage>
</organism>
<dbReference type="InterPro" id="IPR036188">
    <property type="entry name" value="FAD/NAD-bd_sf"/>
</dbReference>
<keyword evidence="1" id="KW-0560">Oxidoreductase</keyword>
<protein>
    <submittedName>
        <fullName evidence="3">FAD-dependent oxidoreductase</fullName>
    </submittedName>
</protein>
<proteinExistence type="predicted"/>